<sequence>MLRISLALIVVLGLAFGHVRIRTPPSRSSLWRDPEFQQQRPPVNYDDDGLYCGQVHQWEDDNRCGICGDPLSDPVPRPNENGGKFGKGIIAGRYSPGEVIPVNVEFTTSHLGYFEIQICDKLPETEDCFRTLTFGDGSNRQTLDPPERPIWVNTTVRLPSDIRCEQCTLRLHYRGGNNWGDCGNGKEGMGCGLQETFRSCSDISVQ</sequence>
<comment type="caution">
    <text evidence="3">The sequence shown here is derived from an EMBL/GenBank/DDBJ whole genome shotgun (WGS) entry which is preliminary data.</text>
</comment>
<dbReference type="Pfam" id="PF03067">
    <property type="entry name" value="LPMO_10"/>
    <property type="match status" value="1"/>
</dbReference>
<protein>
    <recommendedName>
        <fullName evidence="2">Chitin-binding type-4 domain-containing protein</fullName>
    </recommendedName>
</protein>
<proteinExistence type="predicted"/>
<dbReference type="OrthoDB" id="64893at2759"/>
<feature type="signal peptide" evidence="1">
    <location>
        <begin position="1"/>
        <end position="17"/>
    </location>
</feature>
<feature type="domain" description="Chitin-binding type-4" evidence="2">
    <location>
        <begin position="18"/>
        <end position="203"/>
    </location>
</feature>
<keyword evidence="1" id="KW-0732">Signal</keyword>
<keyword evidence="4" id="KW-1185">Reference proteome</keyword>
<name>A0A8J2JGL1_9HEXA</name>
<dbReference type="AlphaFoldDB" id="A0A8J2JGL1"/>
<dbReference type="InterPro" id="IPR004302">
    <property type="entry name" value="Cellulose/chitin-bd_N"/>
</dbReference>
<evidence type="ECO:0000313" key="4">
    <source>
        <dbReference type="Proteomes" id="UP000708208"/>
    </source>
</evidence>
<evidence type="ECO:0000259" key="2">
    <source>
        <dbReference type="Pfam" id="PF03067"/>
    </source>
</evidence>
<feature type="chain" id="PRO_5035291321" description="Chitin-binding type-4 domain-containing protein" evidence="1">
    <location>
        <begin position="18"/>
        <end position="206"/>
    </location>
</feature>
<gene>
    <name evidence="3" type="ORF">AFUS01_LOCUS7037</name>
</gene>
<dbReference type="EMBL" id="CAJVCH010047101">
    <property type="protein sequence ID" value="CAG7717582.1"/>
    <property type="molecule type" value="Genomic_DNA"/>
</dbReference>
<dbReference type="Proteomes" id="UP000708208">
    <property type="component" value="Unassembled WGS sequence"/>
</dbReference>
<accession>A0A8J2JGL1</accession>
<reference evidence="3" key="1">
    <citation type="submission" date="2021-06" db="EMBL/GenBank/DDBJ databases">
        <authorList>
            <person name="Hodson N. C."/>
            <person name="Mongue J. A."/>
            <person name="Jaron S. K."/>
        </authorList>
    </citation>
    <scope>NUCLEOTIDE SEQUENCE</scope>
</reference>
<evidence type="ECO:0000313" key="3">
    <source>
        <dbReference type="EMBL" id="CAG7717582.1"/>
    </source>
</evidence>
<evidence type="ECO:0000256" key="1">
    <source>
        <dbReference type="SAM" id="SignalP"/>
    </source>
</evidence>
<organism evidence="3 4">
    <name type="scientific">Allacma fusca</name>
    <dbReference type="NCBI Taxonomy" id="39272"/>
    <lineage>
        <taxon>Eukaryota</taxon>
        <taxon>Metazoa</taxon>
        <taxon>Ecdysozoa</taxon>
        <taxon>Arthropoda</taxon>
        <taxon>Hexapoda</taxon>
        <taxon>Collembola</taxon>
        <taxon>Symphypleona</taxon>
        <taxon>Sminthuridae</taxon>
        <taxon>Allacma</taxon>
    </lineage>
</organism>